<dbReference type="Proteomes" id="UP001461498">
    <property type="component" value="Unassembled WGS sequence"/>
</dbReference>
<dbReference type="EMBL" id="JAPXFL010000012">
    <property type="protein sequence ID" value="KAK9498890.1"/>
    <property type="molecule type" value="Genomic_DNA"/>
</dbReference>
<organism evidence="1 2">
    <name type="scientific">Rhynocoris fuscipes</name>
    <dbReference type="NCBI Taxonomy" id="488301"/>
    <lineage>
        <taxon>Eukaryota</taxon>
        <taxon>Metazoa</taxon>
        <taxon>Ecdysozoa</taxon>
        <taxon>Arthropoda</taxon>
        <taxon>Hexapoda</taxon>
        <taxon>Insecta</taxon>
        <taxon>Pterygota</taxon>
        <taxon>Neoptera</taxon>
        <taxon>Paraneoptera</taxon>
        <taxon>Hemiptera</taxon>
        <taxon>Heteroptera</taxon>
        <taxon>Panheteroptera</taxon>
        <taxon>Cimicomorpha</taxon>
        <taxon>Reduviidae</taxon>
        <taxon>Harpactorinae</taxon>
        <taxon>Harpactorini</taxon>
        <taxon>Rhynocoris</taxon>
    </lineage>
</organism>
<protein>
    <submittedName>
        <fullName evidence="1">Uncharacterized protein</fullName>
    </submittedName>
</protein>
<evidence type="ECO:0000313" key="1">
    <source>
        <dbReference type="EMBL" id="KAK9498890.1"/>
    </source>
</evidence>
<name>A0AAW1CLD3_9HEMI</name>
<reference evidence="1 2" key="1">
    <citation type="submission" date="2022-12" db="EMBL/GenBank/DDBJ databases">
        <title>Chromosome-level genome assembly of true bugs.</title>
        <authorList>
            <person name="Ma L."/>
            <person name="Li H."/>
        </authorList>
    </citation>
    <scope>NUCLEOTIDE SEQUENCE [LARGE SCALE GENOMIC DNA]</scope>
    <source>
        <strain evidence="1">Lab_2022b</strain>
    </source>
</reference>
<accession>A0AAW1CLD3</accession>
<evidence type="ECO:0000313" key="2">
    <source>
        <dbReference type="Proteomes" id="UP001461498"/>
    </source>
</evidence>
<proteinExistence type="predicted"/>
<sequence length="343" mass="39331">MFQDETYDFVNGIIISYTINGEQCMTSCVKQNGEFTCKTERYRSANCIPGKQESLQYYTSLYESEKSKCSSLCGKFGYSYTWCFTDDIEEWDYCSPMQTNYGTSSLKPCQGICKRFGGNTAPYQCKVGVLNLPDIVNPKQNDFYDFCSPNPINLTEFIIINNLIKKYTKDSIFLQKLIKPISRQTQLNGVEELASKYENLYPLISSRNHQNNAIKCIEIQAPPLDNHQDELITLLIKAIIRKHHIDDTSKTITENIINLLSTQGFNLTNTINSTTILTNEENIKKFFEKYPEGYITCTIVIAYGNLDSSRIPTGFALRIKHFDDNNVLEYDSGDRYFSNDMNL</sequence>
<gene>
    <name evidence="1" type="ORF">O3M35_003441</name>
</gene>
<comment type="caution">
    <text evidence="1">The sequence shown here is derived from an EMBL/GenBank/DDBJ whole genome shotgun (WGS) entry which is preliminary data.</text>
</comment>
<keyword evidence="2" id="KW-1185">Reference proteome</keyword>
<dbReference type="AlphaFoldDB" id="A0AAW1CLD3"/>